<evidence type="ECO:0000256" key="7">
    <source>
        <dbReference type="ARBA" id="ARBA00022927"/>
    </source>
</evidence>
<dbReference type="NCBIfam" id="TIGR01352">
    <property type="entry name" value="tonB_Cterm"/>
    <property type="match status" value="1"/>
</dbReference>
<dbReference type="GO" id="GO:0030288">
    <property type="term" value="C:outer membrane-bounded periplasmic space"/>
    <property type="evidence" value="ECO:0007669"/>
    <property type="project" value="InterPro"/>
</dbReference>
<comment type="subcellular location">
    <subcellularLocation>
        <location evidence="1">Cell inner membrane</location>
        <topology evidence="1">Single-pass membrane protein</topology>
        <orientation evidence="1">Periplasmic side</orientation>
    </subcellularLocation>
</comment>
<reference evidence="12" key="1">
    <citation type="journal article" date="2023" name="Comput. Struct. Biotechnol. J.">
        <title>Discovery of a novel marine Bacteroidetes with a rich repertoire of carbohydrate-active enzymes.</title>
        <authorList>
            <person name="Chen B."/>
            <person name="Liu G."/>
            <person name="Chen Q."/>
            <person name="Wang H."/>
            <person name="Liu L."/>
            <person name="Tang K."/>
        </authorList>
    </citation>
    <scope>NUCLEOTIDE SEQUENCE</scope>
    <source>
        <strain evidence="12">TK19036</strain>
    </source>
</reference>
<dbReference type="Gene3D" id="3.30.1150.10">
    <property type="match status" value="1"/>
</dbReference>
<dbReference type="PANTHER" id="PTHR33446:SF2">
    <property type="entry name" value="PROTEIN TONB"/>
    <property type="match status" value="1"/>
</dbReference>
<evidence type="ECO:0000256" key="1">
    <source>
        <dbReference type="ARBA" id="ARBA00004383"/>
    </source>
</evidence>
<dbReference type="PANTHER" id="PTHR33446">
    <property type="entry name" value="PROTEIN TONB-RELATED"/>
    <property type="match status" value="1"/>
</dbReference>
<reference evidence="12" key="2">
    <citation type="journal article" date="2024" name="Antonie Van Leeuwenhoek">
        <title>Roseihalotalea indica gen. nov., sp. nov., a halophilic Bacteroidetes from mesopelagic Southwest Indian Ocean with higher carbohydrate metabolic potential.</title>
        <authorList>
            <person name="Chen B."/>
            <person name="Zhang M."/>
            <person name="Lin D."/>
            <person name="Ye J."/>
            <person name="Tang K."/>
        </authorList>
    </citation>
    <scope>NUCLEOTIDE SEQUENCE</scope>
    <source>
        <strain evidence="12">TK19036</strain>
    </source>
</reference>
<dbReference type="InterPro" id="IPR051045">
    <property type="entry name" value="TonB-dependent_transducer"/>
</dbReference>
<name>A0AA49GK23_9BACT</name>
<dbReference type="InterPro" id="IPR006260">
    <property type="entry name" value="TonB/TolA_C"/>
</dbReference>
<keyword evidence="8 10" id="KW-1133">Transmembrane helix</keyword>
<keyword evidence="9 10" id="KW-0472">Membrane</keyword>
<evidence type="ECO:0000313" key="12">
    <source>
        <dbReference type="EMBL" id="WKN35533.1"/>
    </source>
</evidence>
<evidence type="ECO:0000259" key="11">
    <source>
        <dbReference type="PROSITE" id="PS52015"/>
    </source>
</evidence>
<dbReference type="PROSITE" id="PS52015">
    <property type="entry name" value="TONB_CTD"/>
    <property type="match status" value="1"/>
</dbReference>
<evidence type="ECO:0000256" key="3">
    <source>
        <dbReference type="ARBA" id="ARBA00022448"/>
    </source>
</evidence>
<evidence type="ECO:0000256" key="9">
    <source>
        <dbReference type="ARBA" id="ARBA00023136"/>
    </source>
</evidence>
<dbReference type="InterPro" id="IPR037682">
    <property type="entry name" value="TonB_C"/>
</dbReference>
<keyword evidence="4" id="KW-1003">Cell membrane</keyword>
<protein>
    <submittedName>
        <fullName evidence="12">Energy transducer TonB</fullName>
    </submittedName>
</protein>
<sequence length="219" mass="25080">METKKSKQANLEKRRLFHFTIGLLLAVSVVFVAFEWKYAETKVIVFEAETPDFTPLIPVQRTEIKPPKPKVLPKVVAIPDDEDPDIDLEFTFNVDINDPVEEYVVADEPEEEEKDEIMIFAEEQPSFPGGLQAFYEYIGKELEYPKQAIRQRVEGKVFVQFVVNKDGSLTDIKVAKGIRAGCDEEAIRVLKAVPNWNPGKQRGKPVRVQMMIPITFRLQ</sequence>
<evidence type="ECO:0000256" key="5">
    <source>
        <dbReference type="ARBA" id="ARBA00022519"/>
    </source>
</evidence>
<keyword evidence="3" id="KW-0813">Transport</keyword>
<dbReference type="AlphaFoldDB" id="A0AA49GK23"/>
<dbReference type="EMBL" id="CP120682">
    <property type="protein sequence ID" value="WKN35533.1"/>
    <property type="molecule type" value="Genomic_DNA"/>
</dbReference>
<keyword evidence="7" id="KW-0653">Protein transport</keyword>
<evidence type="ECO:0000256" key="6">
    <source>
        <dbReference type="ARBA" id="ARBA00022692"/>
    </source>
</evidence>
<keyword evidence="6 10" id="KW-0812">Transmembrane</keyword>
<proteinExistence type="inferred from homology"/>
<dbReference type="GO" id="GO:0015031">
    <property type="term" value="P:protein transport"/>
    <property type="evidence" value="ECO:0007669"/>
    <property type="project" value="UniProtKB-KW"/>
</dbReference>
<dbReference type="GO" id="GO:0098797">
    <property type="term" value="C:plasma membrane protein complex"/>
    <property type="evidence" value="ECO:0007669"/>
    <property type="project" value="TreeGrafter"/>
</dbReference>
<keyword evidence="5" id="KW-0997">Cell inner membrane</keyword>
<accession>A0AA49GK23</accession>
<comment type="similarity">
    <text evidence="2">Belongs to the TonB family.</text>
</comment>
<gene>
    <name evidence="12" type="ORF">K4G66_24470</name>
</gene>
<organism evidence="12">
    <name type="scientific">Roseihalotalea indica</name>
    <dbReference type="NCBI Taxonomy" id="2867963"/>
    <lineage>
        <taxon>Bacteria</taxon>
        <taxon>Pseudomonadati</taxon>
        <taxon>Bacteroidota</taxon>
        <taxon>Cytophagia</taxon>
        <taxon>Cytophagales</taxon>
        <taxon>Catalimonadaceae</taxon>
        <taxon>Roseihalotalea</taxon>
    </lineage>
</organism>
<dbReference type="InterPro" id="IPR003538">
    <property type="entry name" value="TonB"/>
</dbReference>
<dbReference type="SUPFAM" id="SSF74653">
    <property type="entry name" value="TolA/TonB C-terminal domain"/>
    <property type="match status" value="1"/>
</dbReference>
<dbReference type="GO" id="GO:0015891">
    <property type="term" value="P:siderophore transport"/>
    <property type="evidence" value="ECO:0007669"/>
    <property type="project" value="InterPro"/>
</dbReference>
<evidence type="ECO:0000256" key="2">
    <source>
        <dbReference type="ARBA" id="ARBA00006555"/>
    </source>
</evidence>
<dbReference type="GO" id="GO:0055085">
    <property type="term" value="P:transmembrane transport"/>
    <property type="evidence" value="ECO:0007669"/>
    <property type="project" value="InterPro"/>
</dbReference>
<evidence type="ECO:0000256" key="4">
    <source>
        <dbReference type="ARBA" id="ARBA00022475"/>
    </source>
</evidence>
<dbReference type="GO" id="GO:0031992">
    <property type="term" value="F:energy transducer activity"/>
    <property type="evidence" value="ECO:0007669"/>
    <property type="project" value="InterPro"/>
</dbReference>
<feature type="transmembrane region" description="Helical" evidence="10">
    <location>
        <begin position="16"/>
        <end position="34"/>
    </location>
</feature>
<evidence type="ECO:0000256" key="8">
    <source>
        <dbReference type="ARBA" id="ARBA00022989"/>
    </source>
</evidence>
<dbReference type="Pfam" id="PF03544">
    <property type="entry name" value="TonB_C"/>
    <property type="match status" value="1"/>
</dbReference>
<dbReference type="PRINTS" id="PR01374">
    <property type="entry name" value="TONBPROTEIN"/>
</dbReference>
<evidence type="ECO:0000256" key="10">
    <source>
        <dbReference type="SAM" id="Phobius"/>
    </source>
</evidence>
<feature type="domain" description="TonB C-terminal" evidence="11">
    <location>
        <begin position="129"/>
        <end position="219"/>
    </location>
</feature>